<reference evidence="2" key="1">
    <citation type="submission" date="2023-03" db="EMBL/GenBank/DDBJ databases">
        <title>Massive genome expansion in bonnet fungi (Mycena s.s.) driven by repeated elements and novel gene families across ecological guilds.</title>
        <authorList>
            <consortium name="Lawrence Berkeley National Laboratory"/>
            <person name="Harder C.B."/>
            <person name="Miyauchi S."/>
            <person name="Viragh M."/>
            <person name="Kuo A."/>
            <person name="Thoen E."/>
            <person name="Andreopoulos B."/>
            <person name="Lu D."/>
            <person name="Skrede I."/>
            <person name="Drula E."/>
            <person name="Henrissat B."/>
            <person name="Morin E."/>
            <person name="Kohler A."/>
            <person name="Barry K."/>
            <person name="LaButti K."/>
            <person name="Morin E."/>
            <person name="Salamov A."/>
            <person name="Lipzen A."/>
            <person name="Mereny Z."/>
            <person name="Hegedus B."/>
            <person name="Baldrian P."/>
            <person name="Stursova M."/>
            <person name="Weitz H."/>
            <person name="Taylor A."/>
            <person name="Grigoriev I.V."/>
            <person name="Nagy L.G."/>
            <person name="Martin F."/>
            <person name="Kauserud H."/>
        </authorList>
    </citation>
    <scope>NUCLEOTIDE SEQUENCE</scope>
    <source>
        <strain evidence="2">9144</strain>
    </source>
</reference>
<name>A0AAD6VQ63_9AGAR</name>
<dbReference type="AlphaFoldDB" id="A0AAD6VQ63"/>
<evidence type="ECO:0000313" key="3">
    <source>
        <dbReference type="Proteomes" id="UP001219525"/>
    </source>
</evidence>
<proteinExistence type="predicted"/>
<evidence type="ECO:0000256" key="1">
    <source>
        <dbReference type="SAM" id="MobiDB-lite"/>
    </source>
</evidence>
<accession>A0AAD6VQ63</accession>
<dbReference type="Proteomes" id="UP001219525">
    <property type="component" value="Unassembled WGS sequence"/>
</dbReference>
<protein>
    <submittedName>
        <fullName evidence="2">Uncharacterized protein</fullName>
    </submittedName>
</protein>
<gene>
    <name evidence="2" type="ORF">GGX14DRAFT_358907</name>
</gene>
<dbReference type="EMBL" id="JARJCW010000015">
    <property type="protein sequence ID" value="KAJ7216330.1"/>
    <property type="molecule type" value="Genomic_DNA"/>
</dbReference>
<feature type="compositionally biased region" description="Basic and acidic residues" evidence="1">
    <location>
        <begin position="119"/>
        <end position="133"/>
    </location>
</feature>
<keyword evidence="3" id="KW-1185">Reference proteome</keyword>
<organism evidence="2 3">
    <name type="scientific">Mycena pura</name>
    <dbReference type="NCBI Taxonomy" id="153505"/>
    <lineage>
        <taxon>Eukaryota</taxon>
        <taxon>Fungi</taxon>
        <taxon>Dikarya</taxon>
        <taxon>Basidiomycota</taxon>
        <taxon>Agaricomycotina</taxon>
        <taxon>Agaricomycetes</taxon>
        <taxon>Agaricomycetidae</taxon>
        <taxon>Agaricales</taxon>
        <taxon>Marasmiineae</taxon>
        <taxon>Mycenaceae</taxon>
        <taxon>Mycena</taxon>
    </lineage>
</organism>
<evidence type="ECO:0000313" key="2">
    <source>
        <dbReference type="EMBL" id="KAJ7216330.1"/>
    </source>
</evidence>
<feature type="compositionally biased region" description="Acidic residues" evidence="1">
    <location>
        <begin position="134"/>
        <end position="145"/>
    </location>
</feature>
<sequence length="145" mass="17318">MHPCSVRGAFVEGDYISPERQKDLKNVILQYSQRISRRDKSEIYLRYFRLMLIFFKPWRRASDLRNKGQPWVETFEQFSSTCSTSESVRNKMENMQMIHECRDSRDDHFTQRRYLARQAQKDARRAKRGHAESADDFGGEDVTEE</sequence>
<comment type="caution">
    <text evidence="2">The sequence shown here is derived from an EMBL/GenBank/DDBJ whole genome shotgun (WGS) entry which is preliminary data.</text>
</comment>
<feature type="region of interest" description="Disordered" evidence="1">
    <location>
        <begin position="117"/>
        <end position="145"/>
    </location>
</feature>